<feature type="transmembrane region" description="Helical" evidence="7">
    <location>
        <begin position="39"/>
        <end position="57"/>
    </location>
</feature>
<evidence type="ECO:0000256" key="3">
    <source>
        <dbReference type="ARBA" id="ARBA00022475"/>
    </source>
</evidence>
<evidence type="ECO:0000256" key="1">
    <source>
        <dbReference type="ARBA" id="ARBA00004651"/>
    </source>
</evidence>
<feature type="transmembrane region" description="Helical" evidence="7">
    <location>
        <begin position="190"/>
        <end position="210"/>
    </location>
</feature>
<feature type="transmembrane region" description="Helical" evidence="7">
    <location>
        <begin position="94"/>
        <end position="115"/>
    </location>
</feature>
<dbReference type="Gene3D" id="1.20.1720.10">
    <property type="entry name" value="Multidrug resistance protein D"/>
    <property type="match status" value="1"/>
</dbReference>
<accession>A0ABQ2JRJ0</accession>
<evidence type="ECO:0000256" key="2">
    <source>
        <dbReference type="ARBA" id="ARBA00022448"/>
    </source>
</evidence>
<name>A0ABQ2JRJ0_9ACTN</name>
<evidence type="ECO:0000313" key="10">
    <source>
        <dbReference type="Proteomes" id="UP000600080"/>
    </source>
</evidence>
<proteinExistence type="predicted"/>
<evidence type="ECO:0000256" key="6">
    <source>
        <dbReference type="ARBA" id="ARBA00023136"/>
    </source>
</evidence>
<protein>
    <submittedName>
        <fullName evidence="9">MFS transporter</fullName>
    </submittedName>
</protein>
<dbReference type="Proteomes" id="UP000600080">
    <property type="component" value="Unassembled WGS sequence"/>
</dbReference>
<dbReference type="NCBIfam" id="TIGR00711">
    <property type="entry name" value="efflux_EmrB"/>
    <property type="match status" value="1"/>
</dbReference>
<dbReference type="EMBL" id="BMND01000020">
    <property type="protein sequence ID" value="GGN52474.1"/>
    <property type="molecule type" value="Genomic_DNA"/>
</dbReference>
<evidence type="ECO:0000256" key="5">
    <source>
        <dbReference type="ARBA" id="ARBA00022989"/>
    </source>
</evidence>
<feature type="transmembrane region" description="Helical" evidence="7">
    <location>
        <begin position="353"/>
        <end position="373"/>
    </location>
</feature>
<keyword evidence="10" id="KW-1185">Reference proteome</keyword>
<dbReference type="InterPro" id="IPR004638">
    <property type="entry name" value="EmrB-like"/>
</dbReference>
<feature type="transmembrane region" description="Helical" evidence="7">
    <location>
        <begin position="69"/>
        <end position="88"/>
    </location>
</feature>
<feature type="transmembrane region" description="Helical" evidence="7">
    <location>
        <begin position="257"/>
        <end position="281"/>
    </location>
</feature>
<dbReference type="Pfam" id="PF07690">
    <property type="entry name" value="MFS_1"/>
    <property type="match status" value="1"/>
</dbReference>
<feature type="transmembrane region" description="Helical" evidence="7">
    <location>
        <begin position="293"/>
        <end position="311"/>
    </location>
</feature>
<dbReference type="PANTHER" id="PTHR23501:SF197">
    <property type="entry name" value="COMD"/>
    <property type="match status" value="1"/>
</dbReference>
<sequence length="511" mass="53384">MRVVLFALMIAMLLAMLDNMIVGTAMPTIVGELGGMDHLSWVVTAYTLATAASTPIWGKLGDMYGRKGVFLSSIVLFLIGSALSGMAQDMGQLIGFRAVQGLGAGGLMVGVMAIIGDLIPPRERGKYQGMMAGVMAVAMIGGPLVGGSITDHLGWRWSFYINLPLGAIALIMVTAVLHLPKKRSQTRIDYAGAVLLTLGITSLVLITTWGGTEYDWLSGQIIGLGALGVVALALFVLVERKVGEPVLPLHIFRNGNFALVTLIGFLVGFVMFGSMTFLPLFQQTVQNASATNSGLLLLPMLLAMMAVSLFAGRVTTRTGKYKIFVVVGGGLITAGLALLSLMDTGTTRFTSGVYMAVLGAGMGFLMQTTMLIAQNSVEMKDMGVGSSSATLFRTIGGSFGVAIFGAIFTHQVQTTMAERIGAAGAKVTGGGAQMDPKGLAKLPPAIKDAYDHAVATGTHHVFLWGALISVVGFAAAWFLKEVPLRGAPTPTAGSPEGGDAPVDRMAMAETV</sequence>
<feature type="transmembrane region" description="Helical" evidence="7">
    <location>
        <begin position="216"/>
        <end position="237"/>
    </location>
</feature>
<reference evidence="10" key="1">
    <citation type="journal article" date="2019" name="Int. J. Syst. Evol. Microbiol.">
        <title>The Global Catalogue of Microorganisms (GCM) 10K type strain sequencing project: providing services to taxonomists for standard genome sequencing and annotation.</title>
        <authorList>
            <consortium name="The Broad Institute Genomics Platform"/>
            <consortium name="The Broad Institute Genome Sequencing Center for Infectious Disease"/>
            <person name="Wu L."/>
            <person name="Ma J."/>
        </authorList>
    </citation>
    <scope>NUCLEOTIDE SEQUENCE [LARGE SCALE GENOMIC DNA]</scope>
    <source>
        <strain evidence="10">CGMCC 4.7323</strain>
    </source>
</reference>
<keyword evidence="5 7" id="KW-1133">Transmembrane helix</keyword>
<dbReference type="PANTHER" id="PTHR23501">
    <property type="entry name" value="MAJOR FACILITATOR SUPERFAMILY"/>
    <property type="match status" value="1"/>
</dbReference>
<dbReference type="Gene3D" id="1.20.1250.20">
    <property type="entry name" value="MFS general substrate transporter like domains"/>
    <property type="match status" value="1"/>
</dbReference>
<gene>
    <name evidence="9" type="ORF">GCM10012285_43640</name>
</gene>
<dbReference type="SUPFAM" id="SSF103473">
    <property type="entry name" value="MFS general substrate transporter"/>
    <property type="match status" value="1"/>
</dbReference>
<evidence type="ECO:0000256" key="4">
    <source>
        <dbReference type="ARBA" id="ARBA00022692"/>
    </source>
</evidence>
<dbReference type="PRINTS" id="PR01036">
    <property type="entry name" value="TCRTETB"/>
</dbReference>
<dbReference type="InterPro" id="IPR011701">
    <property type="entry name" value="MFS"/>
</dbReference>
<feature type="transmembrane region" description="Helical" evidence="7">
    <location>
        <begin position="461"/>
        <end position="479"/>
    </location>
</feature>
<feature type="domain" description="Major facilitator superfamily (MFS) profile" evidence="8">
    <location>
        <begin position="4"/>
        <end position="484"/>
    </location>
</feature>
<keyword evidence="2" id="KW-0813">Transport</keyword>
<comment type="caution">
    <text evidence="9">The sequence shown here is derived from an EMBL/GenBank/DDBJ whole genome shotgun (WGS) entry which is preliminary data.</text>
</comment>
<evidence type="ECO:0000313" key="9">
    <source>
        <dbReference type="EMBL" id="GGN52474.1"/>
    </source>
</evidence>
<evidence type="ECO:0000259" key="8">
    <source>
        <dbReference type="PROSITE" id="PS50850"/>
    </source>
</evidence>
<organism evidence="9 10">
    <name type="scientific">Streptomyces kronopolitis</name>
    <dbReference type="NCBI Taxonomy" id="1612435"/>
    <lineage>
        <taxon>Bacteria</taxon>
        <taxon>Bacillati</taxon>
        <taxon>Actinomycetota</taxon>
        <taxon>Actinomycetes</taxon>
        <taxon>Kitasatosporales</taxon>
        <taxon>Streptomycetaceae</taxon>
        <taxon>Streptomyces</taxon>
    </lineage>
</organism>
<feature type="transmembrane region" description="Helical" evidence="7">
    <location>
        <begin position="394"/>
        <end position="412"/>
    </location>
</feature>
<feature type="transmembrane region" description="Helical" evidence="7">
    <location>
        <begin position="157"/>
        <end position="178"/>
    </location>
</feature>
<keyword evidence="3" id="KW-1003">Cell membrane</keyword>
<feature type="transmembrane region" description="Helical" evidence="7">
    <location>
        <begin position="127"/>
        <end position="145"/>
    </location>
</feature>
<comment type="subcellular location">
    <subcellularLocation>
        <location evidence="1">Cell membrane</location>
        <topology evidence="1">Multi-pass membrane protein</topology>
    </subcellularLocation>
</comment>
<dbReference type="InterPro" id="IPR036259">
    <property type="entry name" value="MFS_trans_sf"/>
</dbReference>
<dbReference type="CDD" id="cd17502">
    <property type="entry name" value="MFS_Azr1_MDR_like"/>
    <property type="match status" value="1"/>
</dbReference>
<dbReference type="PROSITE" id="PS50850">
    <property type="entry name" value="MFS"/>
    <property type="match status" value="1"/>
</dbReference>
<keyword evidence="4 7" id="KW-0812">Transmembrane</keyword>
<dbReference type="InterPro" id="IPR020846">
    <property type="entry name" value="MFS_dom"/>
</dbReference>
<feature type="transmembrane region" description="Helical" evidence="7">
    <location>
        <begin position="323"/>
        <end position="341"/>
    </location>
</feature>
<evidence type="ECO:0000256" key="7">
    <source>
        <dbReference type="SAM" id="Phobius"/>
    </source>
</evidence>
<keyword evidence="6 7" id="KW-0472">Membrane</keyword>